<dbReference type="EMBL" id="CP089044">
    <property type="protein sequence ID" value="UYF74519.1"/>
    <property type="molecule type" value="Genomic_DNA"/>
</dbReference>
<evidence type="ECO:0000256" key="11">
    <source>
        <dbReference type="RuleBase" id="RU003357"/>
    </source>
</evidence>
<feature type="domain" description="TonB-dependent receptor plug" evidence="13">
    <location>
        <begin position="58"/>
        <end position="170"/>
    </location>
</feature>
<comment type="similarity">
    <text evidence="10 11">Belongs to the TonB-dependent receptor family.</text>
</comment>
<organism evidence="14 15">
    <name type="scientific">Acinetobacter ursingii</name>
    <dbReference type="NCBI Taxonomy" id="108980"/>
    <lineage>
        <taxon>Bacteria</taxon>
        <taxon>Pseudomonadati</taxon>
        <taxon>Pseudomonadota</taxon>
        <taxon>Gammaproteobacteria</taxon>
        <taxon>Moraxellales</taxon>
        <taxon>Moraxellaceae</taxon>
        <taxon>Acinetobacter</taxon>
    </lineage>
</organism>
<evidence type="ECO:0000313" key="14">
    <source>
        <dbReference type="EMBL" id="UYF74519.1"/>
    </source>
</evidence>
<evidence type="ECO:0000256" key="8">
    <source>
        <dbReference type="ARBA" id="ARBA00023136"/>
    </source>
</evidence>
<keyword evidence="2 10" id="KW-0813">Transport</keyword>
<keyword evidence="14" id="KW-0675">Receptor</keyword>
<evidence type="ECO:0000256" key="7">
    <source>
        <dbReference type="ARBA" id="ARBA00023077"/>
    </source>
</evidence>
<dbReference type="Gene3D" id="2.170.130.10">
    <property type="entry name" value="TonB-dependent receptor, plug domain"/>
    <property type="match status" value="1"/>
</dbReference>
<gene>
    <name evidence="14" type="ORF">LSO58_11775</name>
</gene>
<evidence type="ECO:0000256" key="10">
    <source>
        <dbReference type="PROSITE-ProRule" id="PRU01360"/>
    </source>
</evidence>
<dbReference type="InterPro" id="IPR012910">
    <property type="entry name" value="Plug_dom"/>
</dbReference>
<keyword evidence="8 10" id="KW-0472">Membrane</keyword>
<keyword evidence="3 10" id="KW-1134">Transmembrane beta strand</keyword>
<keyword evidence="4 10" id="KW-0812">Transmembrane</keyword>
<sequence length="714" mass="77367">MSQPILRTVLSAAIAATLFSMVHAAEDSTVNAEQSTTQTDSAKLEKIVLTASGQAVDLKEAPASISVITAEEIEKRPVSSLADLLKRVPGVTGGLSTNGDGSKIKLRGLPDNYTLILIDGKRIGSSRDTNYRPDLGRQDLNWITPDMIERIEVVRGPMSSLYGSDAMGGVINIITKKIQDHWTGSATYNYTQPTTSGDKGRTFQTGAVVSGPLADNVGLRLNASQIRRESDKGYTVTSPPRGGDANLNNVEGTTGYVNNNFGSQLNFRLNENHDLSLEATYGIEKNLKAKGVTTQNGATGAITGQNTNQSWGADKLEKQGYVASWDGKWGHEITSKLSAYYNDYDQSGDGLTAKSNESIVEGQVNLPFNLIVPNKLTLGGQWRRSELNNTDTIGTPIKDANGNVVPSYDGADYAGNAKLEGKTWAVFIEDTLDLSDKFKLTLGNRYDHDEKFGDHNSPRAYLVFLPSEDWAIKGGVASGFRAPTIKESTAGAATQSGGNGCTSLASMGYISGGCYMAGNADLQPEKSTNYEIGVNYTGFGTDINLTYFYTDFENKIEYAPLGRINGVWWTQLRNIQKARTEGLEFSAAIPVTDQLKWTNSATYFFEAKNLDTGAALINTPELTATSSLDYLINDAWAVNLLAEYTGKQYSTTVTKDTTLQKAHTVLGLATNYDVNDDITIRAGMNNLLNKKLARSTSGYYLEGQSAFVGMTYRF</sequence>
<evidence type="ECO:0000313" key="15">
    <source>
        <dbReference type="Proteomes" id="UP001164081"/>
    </source>
</evidence>
<name>A0A3F3L6D3_9GAMM</name>
<keyword evidence="5" id="KW-0732">Signal</keyword>
<dbReference type="InterPro" id="IPR000531">
    <property type="entry name" value="Beta-barrel_TonB"/>
</dbReference>
<evidence type="ECO:0000256" key="5">
    <source>
        <dbReference type="ARBA" id="ARBA00022729"/>
    </source>
</evidence>
<reference evidence="14" key="1">
    <citation type="journal article" date="2022" name="J Glob Antimicrob Resist">
        <title>Comparative analysis of IMP-4- and OXA-58-containing plasmids of three carbapenemase-producing Acinetobacter ursingii strains in the Netherlands.</title>
        <authorList>
            <person name="Hendrickx A.P.A."/>
            <person name="Schade R.P."/>
            <person name="Landman F."/>
            <person name="Bosch T."/>
            <person name="Schouls L.M."/>
            <person name="van Dijk K."/>
        </authorList>
    </citation>
    <scope>NUCLEOTIDE SEQUENCE</scope>
    <source>
        <strain evidence="14">RIVM_C010761</strain>
    </source>
</reference>
<feature type="domain" description="TonB-dependent receptor-like beta-barrel" evidence="12">
    <location>
        <begin position="301"/>
        <end position="687"/>
    </location>
</feature>
<dbReference type="InterPro" id="IPR036942">
    <property type="entry name" value="Beta-barrel_TonB_sf"/>
</dbReference>
<proteinExistence type="inferred from homology"/>
<dbReference type="InterPro" id="IPR039426">
    <property type="entry name" value="TonB-dep_rcpt-like"/>
</dbReference>
<protein>
    <submittedName>
        <fullName evidence="14">TonB-dependent receptor</fullName>
    </submittedName>
</protein>
<comment type="subcellular location">
    <subcellularLocation>
        <location evidence="1 10">Cell outer membrane</location>
        <topology evidence="1 10">Multi-pass membrane protein</topology>
    </subcellularLocation>
</comment>
<accession>A0A3F3L6D3</accession>
<dbReference type="PANTHER" id="PTHR30069:SF53">
    <property type="entry name" value="COLICIN I RECEPTOR-RELATED"/>
    <property type="match status" value="1"/>
</dbReference>
<dbReference type="Gene3D" id="2.40.170.20">
    <property type="entry name" value="TonB-dependent receptor, beta-barrel domain"/>
    <property type="match status" value="1"/>
</dbReference>
<evidence type="ECO:0000256" key="9">
    <source>
        <dbReference type="ARBA" id="ARBA00023237"/>
    </source>
</evidence>
<dbReference type="RefSeq" id="WP_004990254.1">
    <property type="nucleotide sequence ID" value="NZ_AP018824.1"/>
</dbReference>
<keyword evidence="9 10" id="KW-0998">Cell outer membrane</keyword>
<dbReference type="SUPFAM" id="SSF56935">
    <property type="entry name" value="Porins"/>
    <property type="match status" value="1"/>
</dbReference>
<dbReference type="CDD" id="cd01347">
    <property type="entry name" value="ligand_gated_channel"/>
    <property type="match status" value="1"/>
</dbReference>
<dbReference type="PANTHER" id="PTHR30069">
    <property type="entry name" value="TONB-DEPENDENT OUTER MEMBRANE RECEPTOR"/>
    <property type="match status" value="1"/>
</dbReference>
<evidence type="ECO:0000256" key="3">
    <source>
        <dbReference type="ARBA" id="ARBA00022452"/>
    </source>
</evidence>
<evidence type="ECO:0000256" key="4">
    <source>
        <dbReference type="ARBA" id="ARBA00022692"/>
    </source>
</evidence>
<dbReference type="PROSITE" id="PS52016">
    <property type="entry name" value="TONB_DEPENDENT_REC_3"/>
    <property type="match status" value="1"/>
</dbReference>
<dbReference type="InterPro" id="IPR037066">
    <property type="entry name" value="Plug_dom_sf"/>
</dbReference>
<keyword evidence="7 11" id="KW-0798">TonB box</keyword>
<evidence type="ECO:0000256" key="1">
    <source>
        <dbReference type="ARBA" id="ARBA00004571"/>
    </source>
</evidence>
<evidence type="ECO:0000256" key="2">
    <source>
        <dbReference type="ARBA" id="ARBA00022448"/>
    </source>
</evidence>
<evidence type="ECO:0000256" key="6">
    <source>
        <dbReference type="ARBA" id="ARBA00023065"/>
    </source>
</evidence>
<evidence type="ECO:0000259" key="12">
    <source>
        <dbReference type="Pfam" id="PF00593"/>
    </source>
</evidence>
<keyword evidence="6" id="KW-0406">Ion transport</keyword>
<dbReference type="GO" id="GO:0015344">
    <property type="term" value="F:siderophore uptake transmembrane transporter activity"/>
    <property type="evidence" value="ECO:0007669"/>
    <property type="project" value="TreeGrafter"/>
</dbReference>
<dbReference type="AlphaFoldDB" id="A0A3F3L6D3"/>
<evidence type="ECO:0000259" key="13">
    <source>
        <dbReference type="Pfam" id="PF07715"/>
    </source>
</evidence>
<dbReference type="Pfam" id="PF00593">
    <property type="entry name" value="TonB_dep_Rec_b-barrel"/>
    <property type="match status" value="1"/>
</dbReference>
<dbReference type="Proteomes" id="UP001164081">
    <property type="component" value="Chromosome"/>
</dbReference>
<dbReference type="GO" id="GO:0044718">
    <property type="term" value="P:siderophore transmembrane transport"/>
    <property type="evidence" value="ECO:0007669"/>
    <property type="project" value="TreeGrafter"/>
</dbReference>
<dbReference type="GO" id="GO:0009279">
    <property type="term" value="C:cell outer membrane"/>
    <property type="evidence" value="ECO:0007669"/>
    <property type="project" value="UniProtKB-SubCell"/>
</dbReference>
<dbReference type="Pfam" id="PF07715">
    <property type="entry name" value="Plug"/>
    <property type="match status" value="1"/>
</dbReference>